<keyword evidence="2" id="KW-0614">Plasmid</keyword>
<accession>A7MAH9</accession>
<protein>
    <submittedName>
        <fullName evidence="2">TraK protein</fullName>
    </submittedName>
</protein>
<feature type="compositionally biased region" description="Low complexity" evidence="1">
    <location>
        <begin position="48"/>
        <end position="67"/>
    </location>
</feature>
<organism evidence="2">
    <name type="scientific">Pseudomonas aeruginosa</name>
    <dbReference type="NCBI Taxonomy" id="287"/>
    <lineage>
        <taxon>Bacteria</taxon>
        <taxon>Pseudomonadati</taxon>
        <taxon>Pseudomonadota</taxon>
        <taxon>Gammaproteobacteria</taxon>
        <taxon>Pseudomonadales</taxon>
        <taxon>Pseudomonadaceae</taxon>
        <taxon>Pseudomonas</taxon>
    </lineage>
</organism>
<name>A7MAH9_PSEAI</name>
<dbReference type="AlphaFoldDB" id="A7MAH9"/>
<reference evidence="2" key="1">
    <citation type="journal article" date="2008" name="Antimicrob. Agents Chemother.">
        <title>Complete Sequence of p07-406, a 24,179-base-pair plasmid harboring the blaVIM-7 metallo-beta-lactamase gene in a Pseudomonas aeruginosa isolate from the United States.</title>
        <authorList>
            <person name="Li H."/>
            <person name="Toleman M.A."/>
            <person name="Bennett P.M."/>
            <person name="Jones R.N."/>
            <person name="Walsh T.R."/>
        </authorList>
    </citation>
    <scope>NUCLEOTIDE SEQUENCE [LARGE SCALE GENOMIC DNA]</scope>
    <source>
        <strain evidence="2">07-406</strain>
        <plasmid evidence="2">pMATVIM-7</plasmid>
    </source>
</reference>
<gene>
    <name evidence="2" type="primary">traK</name>
</gene>
<dbReference type="InterPro" id="IPR035225">
    <property type="entry name" value="DUF5338"/>
</dbReference>
<sequence>MEAGYALTTIYDHMHETGRVKTSYETFRRHVQRFIKAAPADTAPPTPKAATRSASNSPTTVPAVTPKPAVPAPASPASEQAGKIPSFNFNPTPNKEDLL</sequence>
<dbReference type="Pfam" id="PF17273">
    <property type="entry name" value="DUF5338"/>
    <property type="match status" value="1"/>
</dbReference>
<evidence type="ECO:0000313" key="2">
    <source>
        <dbReference type="EMBL" id="CAO91775.1"/>
    </source>
</evidence>
<dbReference type="EMBL" id="AM778842">
    <property type="protein sequence ID" value="CAO91775.1"/>
    <property type="molecule type" value="Genomic_DNA"/>
</dbReference>
<evidence type="ECO:0000256" key="1">
    <source>
        <dbReference type="SAM" id="MobiDB-lite"/>
    </source>
</evidence>
<feature type="region of interest" description="Disordered" evidence="1">
    <location>
        <begin position="36"/>
        <end position="99"/>
    </location>
</feature>
<geneLocation type="plasmid" evidence="2">
    <name>pMATVIM-7</name>
</geneLocation>
<proteinExistence type="predicted"/>